<dbReference type="PANTHER" id="PTHR33776:SF3">
    <property type="entry name" value="PHD-TYPE DOMAIN-CONTAINING PROTEIN"/>
    <property type="match status" value="1"/>
</dbReference>
<organism evidence="2 3">
    <name type="scientific">Knipowitschia caucasica</name>
    <name type="common">Caucasian dwarf goby</name>
    <name type="synonym">Pomatoschistus caucasicus</name>
    <dbReference type="NCBI Taxonomy" id="637954"/>
    <lineage>
        <taxon>Eukaryota</taxon>
        <taxon>Metazoa</taxon>
        <taxon>Chordata</taxon>
        <taxon>Craniata</taxon>
        <taxon>Vertebrata</taxon>
        <taxon>Euteleostomi</taxon>
        <taxon>Actinopterygii</taxon>
        <taxon>Neopterygii</taxon>
        <taxon>Teleostei</taxon>
        <taxon>Neoteleostei</taxon>
        <taxon>Acanthomorphata</taxon>
        <taxon>Gobiaria</taxon>
        <taxon>Gobiiformes</taxon>
        <taxon>Gobioidei</taxon>
        <taxon>Gobiidae</taxon>
        <taxon>Gobiinae</taxon>
        <taxon>Knipowitschia</taxon>
    </lineage>
</organism>
<proteinExistence type="predicted"/>
<dbReference type="AlphaFoldDB" id="A0AAV2J4C9"/>
<reference evidence="2 3" key="1">
    <citation type="submission" date="2024-04" db="EMBL/GenBank/DDBJ databases">
        <authorList>
            <person name="Waldvogel A.-M."/>
            <person name="Schoenle A."/>
        </authorList>
    </citation>
    <scope>NUCLEOTIDE SEQUENCE [LARGE SCALE GENOMIC DNA]</scope>
</reference>
<dbReference type="Proteomes" id="UP001497482">
    <property type="component" value="Chromosome 11"/>
</dbReference>
<protein>
    <recommendedName>
        <fullName evidence="1">Endonuclease/exonuclease/phosphatase domain-containing protein</fullName>
    </recommendedName>
</protein>
<dbReference type="EMBL" id="OZ035833">
    <property type="protein sequence ID" value="CAL1572399.1"/>
    <property type="molecule type" value="Genomic_DNA"/>
</dbReference>
<evidence type="ECO:0000259" key="1">
    <source>
        <dbReference type="Pfam" id="PF14529"/>
    </source>
</evidence>
<dbReference type="InterPro" id="IPR005135">
    <property type="entry name" value="Endo/exonuclease/phosphatase"/>
</dbReference>
<name>A0AAV2J4C9_KNICA</name>
<keyword evidence="3" id="KW-1185">Reference proteome</keyword>
<dbReference type="GO" id="GO:0003824">
    <property type="term" value="F:catalytic activity"/>
    <property type="evidence" value="ECO:0007669"/>
    <property type="project" value="InterPro"/>
</dbReference>
<dbReference type="SUPFAM" id="SSF56219">
    <property type="entry name" value="DNase I-like"/>
    <property type="match status" value="1"/>
</dbReference>
<evidence type="ECO:0000313" key="2">
    <source>
        <dbReference type="EMBL" id="CAL1572399.1"/>
    </source>
</evidence>
<accession>A0AAV2J4C9</accession>
<evidence type="ECO:0000313" key="3">
    <source>
        <dbReference type="Proteomes" id="UP001497482"/>
    </source>
</evidence>
<dbReference type="PANTHER" id="PTHR33776">
    <property type="entry name" value="ENDO/EXONUCLEASE/PHOSPHATASE DOMAIN-CONTAINING PROTEIN"/>
    <property type="match status" value="1"/>
</dbReference>
<dbReference type="Gene3D" id="3.60.10.10">
    <property type="entry name" value="Endonuclease/exonuclease/phosphatase"/>
    <property type="match status" value="1"/>
</dbReference>
<gene>
    <name evidence="2" type="ORF">KC01_LOCUS4435</name>
</gene>
<sequence>MDYLTLNQTTPPGYSYLDTPALEVIASQSSTAQPQSSPHLHPCHYHIPAPGLQTLWFTISQPPPPKTCTSFLSDFTDFYTQLSSISPSVLFLGDFNIHVDNPHSKCTADFLDILNCLNLMQHVNSPTLSHGHILDLICSSASLSVHNIPLTGLNLSDHQAVTIDIYCIYCFILFLSPLPDS</sequence>
<dbReference type="Pfam" id="PF14529">
    <property type="entry name" value="Exo_endo_phos_2"/>
    <property type="match status" value="1"/>
</dbReference>
<dbReference type="InterPro" id="IPR036691">
    <property type="entry name" value="Endo/exonu/phosph_ase_sf"/>
</dbReference>
<feature type="domain" description="Endonuclease/exonuclease/phosphatase" evidence="1">
    <location>
        <begin position="64"/>
        <end position="161"/>
    </location>
</feature>